<organism evidence="1 2">
    <name type="scientific">Hyaloscypha variabilis (strain UAMH 11265 / GT02V1 / F)</name>
    <name type="common">Meliniomyces variabilis</name>
    <dbReference type="NCBI Taxonomy" id="1149755"/>
    <lineage>
        <taxon>Eukaryota</taxon>
        <taxon>Fungi</taxon>
        <taxon>Dikarya</taxon>
        <taxon>Ascomycota</taxon>
        <taxon>Pezizomycotina</taxon>
        <taxon>Leotiomycetes</taxon>
        <taxon>Helotiales</taxon>
        <taxon>Hyaloscyphaceae</taxon>
        <taxon>Hyaloscypha</taxon>
        <taxon>Hyaloscypha variabilis</taxon>
    </lineage>
</organism>
<dbReference type="GO" id="GO:0046474">
    <property type="term" value="P:glycerophospholipid biosynthetic process"/>
    <property type="evidence" value="ECO:0007669"/>
    <property type="project" value="TreeGrafter"/>
</dbReference>
<dbReference type="GO" id="GO:0005739">
    <property type="term" value="C:mitochondrion"/>
    <property type="evidence" value="ECO:0007669"/>
    <property type="project" value="TreeGrafter"/>
</dbReference>
<reference evidence="1 2" key="1">
    <citation type="submission" date="2016-04" db="EMBL/GenBank/DDBJ databases">
        <title>A degradative enzymes factory behind the ericoid mycorrhizal symbiosis.</title>
        <authorList>
            <consortium name="DOE Joint Genome Institute"/>
            <person name="Martino E."/>
            <person name="Morin E."/>
            <person name="Grelet G."/>
            <person name="Kuo A."/>
            <person name="Kohler A."/>
            <person name="Daghino S."/>
            <person name="Barry K."/>
            <person name="Choi C."/>
            <person name="Cichocki N."/>
            <person name="Clum A."/>
            <person name="Copeland A."/>
            <person name="Hainaut M."/>
            <person name="Haridas S."/>
            <person name="Labutti K."/>
            <person name="Lindquist E."/>
            <person name="Lipzen A."/>
            <person name="Khouja H.-R."/>
            <person name="Murat C."/>
            <person name="Ohm R."/>
            <person name="Olson A."/>
            <person name="Spatafora J."/>
            <person name="Veneault-Fourrey C."/>
            <person name="Henrissat B."/>
            <person name="Grigoriev I."/>
            <person name="Martin F."/>
            <person name="Perotto S."/>
        </authorList>
    </citation>
    <scope>NUCLEOTIDE SEQUENCE [LARGE SCALE GENOMIC DNA]</scope>
    <source>
        <strain evidence="1 2">F</strain>
    </source>
</reference>
<keyword evidence="1" id="KW-0378">Hydrolase</keyword>
<dbReference type="Gene3D" id="3.40.50.1000">
    <property type="entry name" value="HAD superfamily/HAD-like"/>
    <property type="match status" value="2"/>
</dbReference>
<dbReference type="PANTHER" id="PTHR14269">
    <property type="entry name" value="CDP-DIACYLGLYCEROL--GLYCEROL-3-PHOSPHATE 3-PHOSPHATIDYLTRANSFERASE-RELATED"/>
    <property type="match status" value="1"/>
</dbReference>
<dbReference type="InterPro" id="IPR050324">
    <property type="entry name" value="CDP-alcohol_PTase-I"/>
</dbReference>
<sequence length="391" mass="42270">MEPSRLPKPNSKIAFAFDIDGVLVHGGTPLPGAKATLEFLQRKKIPFIFLTNGGGATEKDHVAIHGKRLAMSNLSEHQFVQSHSPFKDLVPFLKDKNILVLGGVGNRLREVAKSYGFNHVLTSSDICKADPKAYLFTEYTLEHHLEHGSDNIRWGPNGEIQVSAIMTWSSPRDWGLDLQIIMDLLLSEKGRLNTVSPFNGDVKLPNLGYLQDEQPAIYFSNPDLTFATAHPQPRAAQGSFRAALEGLFAARTGGAQLLNLTTVGKPTEETYTYGEKTLMEWSKTIDGGDGKIGTVYMVGDNPASDIQGANNFTSKHGTVWKSILVETGIHVAGTKPAYEPNTIVKGVKEAVGWALSDSKLGDLGHIPEEGEVLSPPLSSSAVLGGPVFSNA</sequence>
<dbReference type="Pfam" id="PF13344">
    <property type="entry name" value="Hydrolase_6"/>
    <property type="match status" value="1"/>
</dbReference>
<accession>A0A2J6RDV4</accession>
<dbReference type="InterPro" id="IPR006357">
    <property type="entry name" value="HAD-SF_hydro_IIA"/>
</dbReference>
<gene>
    <name evidence="1" type="ORF">L207DRAFT_493824</name>
</gene>
<dbReference type="Proteomes" id="UP000235786">
    <property type="component" value="Unassembled WGS sequence"/>
</dbReference>
<dbReference type="PANTHER" id="PTHR14269:SF57">
    <property type="entry name" value="SUPERFAMILY HYDROLASE, PUTATIVE (AFU_ORTHOLOGUE AFUA_2G02580)-RELATED"/>
    <property type="match status" value="1"/>
</dbReference>
<dbReference type="STRING" id="1149755.A0A2J6RDV4"/>
<keyword evidence="2" id="KW-1185">Reference proteome</keyword>
<dbReference type="AlphaFoldDB" id="A0A2J6RDV4"/>
<dbReference type="OrthoDB" id="270009at2759"/>
<protein>
    <submittedName>
        <fullName evidence="1">HAD-superfamily hydrolase</fullName>
    </submittedName>
</protein>
<dbReference type="GO" id="GO:0016787">
    <property type="term" value="F:hydrolase activity"/>
    <property type="evidence" value="ECO:0007669"/>
    <property type="project" value="UniProtKB-KW"/>
</dbReference>
<dbReference type="InterPro" id="IPR006353">
    <property type="entry name" value="HAD-SF_hydro_IIA_CECR5"/>
</dbReference>
<dbReference type="EMBL" id="KZ613950">
    <property type="protein sequence ID" value="PMD36697.1"/>
    <property type="molecule type" value="Genomic_DNA"/>
</dbReference>
<dbReference type="NCBIfam" id="TIGR01460">
    <property type="entry name" value="HAD-SF-IIA"/>
    <property type="match status" value="1"/>
</dbReference>
<proteinExistence type="predicted"/>
<dbReference type="InterPro" id="IPR023214">
    <property type="entry name" value="HAD_sf"/>
</dbReference>
<dbReference type="Pfam" id="PF13242">
    <property type="entry name" value="Hydrolase_like"/>
    <property type="match status" value="1"/>
</dbReference>
<dbReference type="InterPro" id="IPR036412">
    <property type="entry name" value="HAD-like_sf"/>
</dbReference>
<dbReference type="NCBIfam" id="TIGR01456">
    <property type="entry name" value="CECR5"/>
    <property type="match status" value="1"/>
</dbReference>
<dbReference type="SUPFAM" id="SSF56784">
    <property type="entry name" value="HAD-like"/>
    <property type="match status" value="1"/>
</dbReference>
<name>A0A2J6RDV4_HYAVF</name>
<evidence type="ECO:0000313" key="2">
    <source>
        <dbReference type="Proteomes" id="UP000235786"/>
    </source>
</evidence>
<evidence type="ECO:0000313" key="1">
    <source>
        <dbReference type="EMBL" id="PMD36697.1"/>
    </source>
</evidence>